<name>A0A9E8ZC65_9CYAN</name>
<dbReference type="Gene3D" id="3.90.280.10">
    <property type="entry name" value="PEBP-like"/>
    <property type="match status" value="1"/>
</dbReference>
<dbReference type="CDD" id="cd00865">
    <property type="entry name" value="PEBP_bact_arch"/>
    <property type="match status" value="1"/>
</dbReference>
<dbReference type="EMBL" id="CP113797">
    <property type="protein sequence ID" value="WAL59219.1"/>
    <property type="molecule type" value="Genomic_DNA"/>
</dbReference>
<dbReference type="InterPro" id="IPR005247">
    <property type="entry name" value="YbhB_YbcL/LppC-like"/>
</dbReference>
<dbReference type="PANTHER" id="PTHR30289">
    <property type="entry name" value="UNCHARACTERIZED PROTEIN YBCL-RELATED"/>
    <property type="match status" value="1"/>
</dbReference>
<dbReference type="NCBIfam" id="TIGR00481">
    <property type="entry name" value="YbhB/YbcL family Raf kinase inhibitor-like protein"/>
    <property type="match status" value="1"/>
</dbReference>
<proteinExistence type="predicted"/>
<dbReference type="Proteomes" id="UP001163152">
    <property type="component" value="Chromosome"/>
</dbReference>
<evidence type="ECO:0000313" key="2">
    <source>
        <dbReference type="Proteomes" id="UP001163152"/>
    </source>
</evidence>
<dbReference type="InterPro" id="IPR036610">
    <property type="entry name" value="PEBP-like_sf"/>
</dbReference>
<organism evidence="1 2">
    <name type="scientific">Thermocoleostomius sinensis A174</name>
    <dbReference type="NCBI Taxonomy" id="2016057"/>
    <lineage>
        <taxon>Bacteria</taxon>
        <taxon>Bacillati</taxon>
        <taxon>Cyanobacteriota</taxon>
        <taxon>Cyanophyceae</taxon>
        <taxon>Oculatellales</taxon>
        <taxon>Oculatellaceae</taxon>
        <taxon>Thermocoleostomius</taxon>
    </lineage>
</organism>
<dbReference type="KEGG" id="tsin:OXH18_18880"/>
<reference evidence="1" key="1">
    <citation type="submission" date="2022-12" db="EMBL/GenBank/DDBJ databases">
        <title>Polyphasic identification of a Novel Hot-Spring Cyanobacterium Ocullathermofonsia sinensis gen nov. sp. nov. and Genomic Insights on its Adaptations to the Thermal Habitat.</title>
        <authorList>
            <person name="Daroch M."/>
            <person name="Tang J."/>
            <person name="Jiang Y."/>
        </authorList>
    </citation>
    <scope>NUCLEOTIDE SEQUENCE</scope>
    <source>
        <strain evidence="1">PKUAC-SCTA174</strain>
    </source>
</reference>
<dbReference type="AlphaFoldDB" id="A0A9E8ZC65"/>
<keyword evidence="2" id="KW-1185">Reference proteome</keyword>
<dbReference type="RefSeq" id="WP_268608907.1">
    <property type="nucleotide sequence ID" value="NZ_CP113797.1"/>
</dbReference>
<dbReference type="PROSITE" id="PS51257">
    <property type="entry name" value="PROKAR_LIPOPROTEIN"/>
    <property type="match status" value="1"/>
</dbReference>
<gene>
    <name evidence="1" type="ORF">OXH18_18880</name>
</gene>
<protein>
    <submittedName>
        <fullName evidence="1">YbhB/YbcL family Raf kinase inhibitor-like protein</fullName>
    </submittedName>
</protein>
<dbReference type="InterPro" id="IPR008914">
    <property type="entry name" value="PEBP"/>
</dbReference>
<accession>A0A9E8ZC65</accession>
<dbReference type="Pfam" id="PF01161">
    <property type="entry name" value="PBP"/>
    <property type="match status" value="1"/>
</dbReference>
<sequence>MVTARVRRRRVCWQLVAIVGGSWLIGCTPHRSSSTNRSISKTMMLESSAFSPEGAIPSKYTCNGENVSPALRWNEPPGGTQRFVLIVDDPDAPGGTFIHWLLYDLPAETRELPEAIPPDPILLTGGVQGRNGFDRYGYGGPCPPRGTHRYVFKLYAIDTVLDLPPGASEADVVEAMQGHVLADAELVGKYQKKT</sequence>
<dbReference type="PANTHER" id="PTHR30289:SF1">
    <property type="entry name" value="PEBP (PHOSPHATIDYLETHANOLAMINE-BINDING PROTEIN) FAMILY PROTEIN"/>
    <property type="match status" value="1"/>
</dbReference>
<evidence type="ECO:0000313" key="1">
    <source>
        <dbReference type="EMBL" id="WAL59219.1"/>
    </source>
</evidence>
<dbReference type="SUPFAM" id="SSF49777">
    <property type="entry name" value="PEBP-like"/>
    <property type="match status" value="1"/>
</dbReference>